<dbReference type="InterPro" id="IPR029044">
    <property type="entry name" value="Nucleotide-diphossugar_trans"/>
</dbReference>
<dbReference type="CDD" id="cd00761">
    <property type="entry name" value="Glyco_tranf_GTA_type"/>
    <property type="match status" value="1"/>
</dbReference>
<evidence type="ECO:0000313" key="2">
    <source>
        <dbReference type="EMBL" id="MCV9387245.1"/>
    </source>
</evidence>
<evidence type="ECO:0000313" key="3">
    <source>
        <dbReference type="Proteomes" id="UP001300692"/>
    </source>
</evidence>
<dbReference type="Gene3D" id="3.90.550.10">
    <property type="entry name" value="Spore Coat Polysaccharide Biosynthesis Protein SpsA, Chain A"/>
    <property type="match status" value="1"/>
</dbReference>
<dbReference type="PANTHER" id="PTHR22916">
    <property type="entry name" value="GLYCOSYLTRANSFERASE"/>
    <property type="match status" value="1"/>
</dbReference>
<dbReference type="SUPFAM" id="SSF53448">
    <property type="entry name" value="Nucleotide-diphospho-sugar transferases"/>
    <property type="match status" value="1"/>
</dbReference>
<feature type="domain" description="Glycosyltransferase 2-like" evidence="1">
    <location>
        <begin position="7"/>
        <end position="141"/>
    </location>
</feature>
<dbReference type="Pfam" id="PF00535">
    <property type="entry name" value="Glycos_transf_2"/>
    <property type="match status" value="1"/>
</dbReference>
<dbReference type="Proteomes" id="UP001300692">
    <property type="component" value="Unassembled WGS sequence"/>
</dbReference>
<organism evidence="2 3">
    <name type="scientific">Reichenbachiella ulvae</name>
    <dbReference type="NCBI Taxonomy" id="2980104"/>
    <lineage>
        <taxon>Bacteria</taxon>
        <taxon>Pseudomonadati</taxon>
        <taxon>Bacteroidota</taxon>
        <taxon>Cytophagia</taxon>
        <taxon>Cytophagales</taxon>
        <taxon>Reichenbachiellaceae</taxon>
        <taxon>Reichenbachiella</taxon>
    </lineage>
</organism>
<keyword evidence="3" id="KW-1185">Reference proteome</keyword>
<gene>
    <name evidence="2" type="ORF">N7U62_11255</name>
</gene>
<evidence type="ECO:0000259" key="1">
    <source>
        <dbReference type="Pfam" id="PF00535"/>
    </source>
</evidence>
<proteinExistence type="predicted"/>
<sequence>MNKPRITILMAVYNAAKTISDCIESILNQTYQDFQVLIVNDCSTDNTVEIIERFGSNKIEVLHFDEKGFIKALNTGLDKCRTEYICRMDADDIMFKTKLEEQICYMDSHPEIAASGTYIEVFGKYSKIWKRFSPNDEQCRRNIFWFSTIQNPSSIIRNSVIKEHNIRYKREYAFIDGDKDYALAEDYKFWYDLSRVGKLSNLPKVLLKYRIHPSQASTRKKRIQDIVANKIRREALMDFLRDQGLEFQSINWSTDKSSVFEKVKQIKVAKIDQWHLAMTKYMLIQSTKEIGFFEFLKLVFSSNFIFDRNSPELCVKMIKSKFGNERSML</sequence>
<dbReference type="EMBL" id="JAOYOD010000001">
    <property type="protein sequence ID" value="MCV9387245.1"/>
    <property type="molecule type" value="Genomic_DNA"/>
</dbReference>
<name>A0ABT3CU64_9BACT</name>
<comment type="caution">
    <text evidence="2">The sequence shown here is derived from an EMBL/GenBank/DDBJ whole genome shotgun (WGS) entry which is preliminary data.</text>
</comment>
<reference evidence="2 3" key="1">
    <citation type="submission" date="2022-10" db="EMBL/GenBank/DDBJ databases">
        <title>Comparative genomics and taxonomic characterization of three novel marine species of genus Reichenbachiella exhibiting antioxidant and polysaccharide degradation activities.</title>
        <authorList>
            <person name="Muhammad N."/>
            <person name="Lee Y.-J."/>
            <person name="Ko J."/>
            <person name="Kim S.-G."/>
        </authorList>
    </citation>
    <scope>NUCLEOTIDE SEQUENCE [LARGE SCALE GENOMIC DNA]</scope>
    <source>
        <strain evidence="2 3">ABR2-5</strain>
    </source>
</reference>
<protein>
    <submittedName>
        <fullName evidence="2">Glycosyltransferase family 2 protein</fullName>
    </submittedName>
</protein>
<dbReference type="RefSeq" id="WP_264138070.1">
    <property type="nucleotide sequence ID" value="NZ_JAOYOD010000001.1"/>
</dbReference>
<dbReference type="InterPro" id="IPR001173">
    <property type="entry name" value="Glyco_trans_2-like"/>
</dbReference>
<accession>A0ABT3CU64</accession>
<dbReference type="PANTHER" id="PTHR22916:SF3">
    <property type="entry name" value="UDP-GLCNAC:BETAGAL BETA-1,3-N-ACETYLGLUCOSAMINYLTRANSFERASE-LIKE PROTEIN 1"/>
    <property type="match status" value="1"/>
</dbReference>